<dbReference type="RefSeq" id="WP_157682759.1">
    <property type="nucleotide sequence ID" value="NZ_LT629757.1"/>
</dbReference>
<keyword evidence="2" id="KW-1133">Transmembrane helix</keyword>
<feature type="domain" description="EamA" evidence="3">
    <location>
        <begin position="2"/>
        <end position="132"/>
    </location>
</feature>
<organism evidence="4 5">
    <name type="scientific">Nocardioides scoriae</name>
    <dbReference type="NCBI Taxonomy" id="642780"/>
    <lineage>
        <taxon>Bacteria</taxon>
        <taxon>Bacillati</taxon>
        <taxon>Actinomycetota</taxon>
        <taxon>Actinomycetes</taxon>
        <taxon>Propionibacteriales</taxon>
        <taxon>Nocardioidaceae</taxon>
        <taxon>Nocardioides</taxon>
    </lineage>
</organism>
<feature type="transmembrane region" description="Helical" evidence="2">
    <location>
        <begin position="152"/>
        <end position="172"/>
    </location>
</feature>
<dbReference type="InterPro" id="IPR037185">
    <property type="entry name" value="EmrE-like"/>
</dbReference>
<keyword evidence="2" id="KW-0812">Transmembrane</keyword>
<reference evidence="5" key="1">
    <citation type="submission" date="2016-10" db="EMBL/GenBank/DDBJ databases">
        <authorList>
            <person name="Varghese N."/>
            <person name="Submissions S."/>
        </authorList>
    </citation>
    <scope>NUCLEOTIDE SEQUENCE [LARGE SCALE GENOMIC DNA]</scope>
    <source>
        <strain evidence="5">DSM 22127</strain>
    </source>
</reference>
<dbReference type="EMBL" id="LT629757">
    <property type="protein sequence ID" value="SDS19890.1"/>
    <property type="molecule type" value="Genomic_DNA"/>
</dbReference>
<dbReference type="InterPro" id="IPR000620">
    <property type="entry name" value="EamA_dom"/>
</dbReference>
<feature type="transmembrane region" description="Helical" evidence="2">
    <location>
        <begin position="85"/>
        <end position="108"/>
    </location>
</feature>
<sequence>MTAVLLALGAAVAYGLSDFVAGVASRRTSAWAVAVVGSAVGGLLSVGLALVLPGRAGVDDLAWGALAGVGNGLGGAFLYRGLSRARMGVVGPVSAVGAAVLPVAVGVLGGERPAALVWLGIVAALPGIWLVAREPAAAADDGASSPGSSPAGAGLVDGLLAGAGFGLLFAALGQVPDGAGYWPVAVSQGVGVLSVVVLATLLGGAWVPRDRTALAGGAGAGALSVVAVVGFLLATQQGLLTVSAVLASLYPAATVLLAALLLHERVHRVQGAGLALCAVSVVCVAVG</sequence>
<evidence type="ECO:0000259" key="3">
    <source>
        <dbReference type="Pfam" id="PF00892"/>
    </source>
</evidence>
<dbReference type="Pfam" id="PF00892">
    <property type="entry name" value="EamA"/>
    <property type="match status" value="1"/>
</dbReference>
<keyword evidence="2" id="KW-0472">Membrane</keyword>
<dbReference type="Gene3D" id="1.10.3730.20">
    <property type="match status" value="1"/>
</dbReference>
<feature type="transmembrane region" description="Helical" evidence="2">
    <location>
        <begin position="31"/>
        <end position="52"/>
    </location>
</feature>
<evidence type="ECO:0000256" key="1">
    <source>
        <dbReference type="ARBA" id="ARBA00007362"/>
    </source>
</evidence>
<feature type="transmembrane region" description="Helical" evidence="2">
    <location>
        <begin position="61"/>
        <end position="79"/>
    </location>
</feature>
<evidence type="ECO:0000256" key="2">
    <source>
        <dbReference type="SAM" id="Phobius"/>
    </source>
</evidence>
<feature type="transmembrane region" description="Helical" evidence="2">
    <location>
        <begin position="115"/>
        <end position="132"/>
    </location>
</feature>
<dbReference type="AlphaFoldDB" id="A0A1H1Q903"/>
<comment type="similarity">
    <text evidence="1">Belongs to the EamA transporter family.</text>
</comment>
<evidence type="ECO:0000313" key="4">
    <source>
        <dbReference type="EMBL" id="SDS19890.1"/>
    </source>
</evidence>
<keyword evidence="5" id="KW-1185">Reference proteome</keyword>
<dbReference type="GO" id="GO:0016020">
    <property type="term" value="C:membrane"/>
    <property type="evidence" value="ECO:0007669"/>
    <property type="project" value="InterPro"/>
</dbReference>
<accession>A0A1H1Q903</accession>
<dbReference type="STRING" id="642780.SAMN04488570_1348"/>
<dbReference type="SUPFAM" id="SSF103481">
    <property type="entry name" value="Multidrug resistance efflux transporter EmrE"/>
    <property type="match status" value="2"/>
</dbReference>
<proteinExistence type="inferred from homology"/>
<feature type="transmembrane region" description="Helical" evidence="2">
    <location>
        <begin position="184"/>
        <end position="207"/>
    </location>
</feature>
<dbReference type="Proteomes" id="UP000198859">
    <property type="component" value="Chromosome I"/>
</dbReference>
<protein>
    <submittedName>
        <fullName evidence="4">Uncharacterized membrane protein</fullName>
    </submittedName>
</protein>
<name>A0A1H1Q903_9ACTN</name>
<evidence type="ECO:0000313" key="5">
    <source>
        <dbReference type="Proteomes" id="UP000198859"/>
    </source>
</evidence>
<feature type="transmembrane region" description="Helical" evidence="2">
    <location>
        <begin position="213"/>
        <end position="233"/>
    </location>
</feature>
<gene>
    <name evidence="4" type="ORF">SAMN04488570_1348</name>
</gene>
<feature type="transmembrane region" description="Helical" evidence="2">
    <location>
        <begin position="240"/>
        <end position="263"/>
    </location>
</feature>